<dbReference type="Gene3D" id="3.60.15.10">
    <property type="entry name" value="Ribonuclease Z/Hydroxyacylglutathione hydrolase-like"/>
    <property type="match status" value="1"/>
</dbReference>
<dbReference type="PANTHER" id="PTHR23131:SF4">
    <property type="entry name" value="METALLO-BETA-LACTAMASE SUPERFAMILY POTEIN"/>
    <property type="match status" value="1"/>
</dbReference>
<gene>
    <name evidence="2" type="ORF">GCM10023081_43240</name>
</gene>
<dbReference type="Pfam" id="PF00753">
    <property type="entry name" value="Lactamase_B"/>
    <property type="match status" value="1"/>
</dbReference>
<dbReference type="SMART" id="SM00849">
    <property type="entry name" value="Lactamase_B"/>
    <property type="match status" value="1"/>
</dbReference>
<comment type="caution">
    <text evidence="2">The sequence shown here is derived from an EMBL/GenBank/DDBJ whole genome shotgun (WGS) entry which is preliminary data.</text>
</comment>
<reference evidence="3" key="1">
    <citation type="journal article" date="2019" name="Int. J. Syst. Evol. Microbiol.">
        <title>The Global Catalogue of Microorganisms (GCM) 10K type strain sequencing project: providing services to taxonomists for standard genome sequencing and annotation.</title>
        <authorList>
            <consortium name="The Broad Institute Genomics Platform"/>
            <consortium name="The Broad Institute Genome Sequencing Center for Infectious Disease"/>
            <person name="Wu L."/>
            <person name="Ma J."/>
        </authorList>
    </citation>
    <scope>NUCLEOTIDE SEQUENCE [LARGE SCALE GENOMIC DNA]</scope>
    <source>
        <strain evidence="3">JCM 30742</strain>
    </source>
</reference>
<dbReference type="EMBL" id="BAABEO010000034">
    <property type="protein sequence ID" value="GAA3702181.1"/>
    <property type="molecule type" value="Genomic_DNA"/>
</dbReference>
<evidence type="ECO:0000313" key="3">
    <source>
        <dbReference type="Proteomes" id="UP001500752"/>
    </source>
</evidence>
<proteinExistence type="predicted"/>
<name>A0ABP7DBW0_9MICC</name>
<organism evidence="2 3">
    <name type="scientific">Arthrobacter ginkgonis</name>
    <dbReference type="NCBI Taxonomy" id="1630594"/>
    <lineage>
        <taxon>Bacteria</taxon>
        <taxon>Bacillati</taxon>
        <taxon>Actinomycetota</taxon>
        <taxon>Actinomycetes</taxon>
        <taxon>Micrococcales</taxon>
        <taxon>Micrococcaceae</taxon>
        <taxon>Arthrobacter</taxon>
    </lineage>
</organism>
<protein>
    <submittedName>
        <fullName evidence="2">MBL fold metallo-hydrolase</fullName>
    </submittedName>
</protein>
<sequence length="348" mass="38196">MESILVTGVLQQEAWRRNILPPVEQVAGHIWSIPVPFPDNPMRYTLCYLIQGNGDSVLVDPGWRSPDGFVALEAGLESTGTPMASVTGIVLTHYHPDHVGLAKDVMAANGAWLAIGKNEPRALPGDGGSTLADRYERWGAPRDVIEAYRQGADYRPQFESLQDISFTLEDFDLIPLRGRNLRVVETPGHSPGHICLFDAEANMLLSGDHVLPRISPHVSLEPGHSPDPLNDYVRSLNKVALYAHAEVLPAHEYRFKGLPARVRELRDLHETRSREVREAVETHAPGSVWDTAKHLRWKRGWDGLSGMALGFALGETAAHLAYLVASDASDALVRGRCTELLGTAPANP</sequence>
<feature type="domain" description="Metallo-beta-lactamase" evidence="1">
    <location>
        <begin position="44"/>
        <end position="251"/>
    </location>
</feature>
<dbReference type="InterPro" id="IPR050662">
    <property type="entry name" value="Sec-metab_biosynth-thioest"/>
</dbReference>
<dbReference type="InterPro" id="IPR001279">
    <property type="entry name" value="Metallo-B-lactamas"/>
</dbReference>
<dbReference type="RefSeq" id="WP_345154192.1">
    <property type="nucleotide sequence ID" value="NZ_BAABEO010000034.1"/>
</dbReference>
<dbReference type="PANTHER" id="PTHR23131">
    <property type="entry name" value="ENDORIBONUCLEASE LACTB2"/>
    <property type="match status" value="1"/>
</dbReference>
<dbReference type="Gene3D" id="1.10.10.10">
    <property type="entry name" value="Winged helix-like DNA-binding domain superfamily/Winged helix DNA-binding domain"/>
    <property type="match status" value="1"/>
</dbReference>
<dbReference type="InterPro" id="IPR036866">
    <property type="entry name" value="RibonucZ/Hydroxyglut_hydro"/>
</dbReference>
<dbReference type="Proteomes" id="UP001500752">
    <property type="component" value="Unassembled WGS sequence"/>
</dbReference>
<evidence type="ECO:0000259" key="1">
    <source>
        <dbReference type="SMART" id="SM00849"/>
    </source>
</evidence>
<keyword evidence="3" id="KW-1185">Reference proteome</keyword>
<evidence type="ECO:0000313" key="2">
    <source>
        <dbReference type="EMBL" id="GAA3702181.1"/>
    </source>
</evidence>
<accession>A0ABP7DBW0</accession>
<dbReference type="InterPro" id="IPR036388">
    <property type="entry name" value="WH-like_DNA-bd_sf"/>
</dbReference>
<dbReference type="SUPFAM" id="SSF56281">
    <property type="entry name" value="Metallo-hydrolase/oxidoreductase"/>
    <property type="match status" value="1"/>
</dbReference>